<evidence type="ECO:0008006" key="3">
    <source>
        <dbReference type="Google" id="ProtNLM"/>
    </source>
</evidence>
<dbReference type="EMBL" id="JAEQBW010000002">
    <property type="protein sequence ID" value="MBK6264673.1"/>
    <property type="molecule type" value="Genomic_DNA"/>
</dbReference>
<dbReference type="RefSeq" id="WP_201430346.1">
    <property type="nucleotide sequence ID" value="NZ_JAEQBW010000002.1"/>
</dbReference>
<accession>A0A935CA85</accession>
<gene>
    <name evidence="1" type="ORF">JKA74_06460</name>
</gene>
<protein>
    <recommendedName>
        <fullName evidence="3">Lipoprotein</fullName>
    </recommendedName>
</protein>
<name>A0A935CA85_9BACT</name>
<dbReference type="AlphaFoldDB" id="A0A935CA85"/>
<comment type="caution">
    <text evidence="1">The sequence shown here is derived from an EMBL/GenBank/DDBJ whole genome shotgun (WGS) entry which is preliminary data.</text>
</comment>
<proteinExistence type="predicted"/>
<dbReference type="Proteomes" id="UP000611723">
    <property type="component" value="Unassembled WGS sequence"/>
</dbReference>
<dbReference type="PROSITE" id="PS51257">
    <property type="entry name" value="PROKAR_LIPOPROTEIN"/>
    <property type="match status" value="1"/>
</dbReference>
<reference evidence="1" key="1">
    <citation type="submission" date="2021-01" db="EMBL/GenBank/DDBJ databases">
        <title>Marivirga aurantiaca sp. nov., isolated from intertidal surface sediments.</title>
        <authorList>
            <person name="Zhang M."/>
        </authorList>
    </citation>
    <scope>NUCLEOTIDE SEQUENCE</scope>
    <source>
        <strain evidence="1">S37H4</strain>
    </source>
</reference>
<organism evidence="1 2">
    <name type="scientific">Marivirga aurantiaca</name>
    <dbReference type="NCBI Taxonomy" id="2802615"/>
    <lineage>
        <taxon>Bacteria</taxon>
        <taxon>Pseudomonadati</taxon>
        <taxon>Bacteroidota</taxon>
        <taxon>Cytophagia</taxon>
        <taxon>Cytophagales</taxon>
        <taxon>Marivirgaceae</taxon>
        <taxon>Marivirga</taxon>
    </lineage>
</organism>
<sequence>MKSIFILLIISLFSCNSSQESRISDSNESLNVLKKLILHDSLNQYGAISTELKTYKYFKIQYNNDSVQSAPPDGGYEWKNEEYLIEKIDLKIHFGYSVTKRHEKYQIQASSKHTDNLNLNSFNKDLLGLKHEGKDAFCVLYPPIFNHDSYAAYVQYDHFDNGYEEGNAAIFIKVKGEWIYLKRILGYITVKSKIDLQYDVA</sequence>
<evidence type="ECO:0000313" key="1">
    <source>
        <dbReference type="EMBL" id="MBK6264673.1"/>
    </source>
</evidence>
<keyword evidence="2" id="KW-1185">Reference proteome</keyword>
<evidence type="ECO:0000313" key="2">
    <source>
        <dbReference type="Proteomes" id="UP000611723"/>
    </source>
</evidence>